<accession>A0A402DRI1</accession>
<keyword evidence="1" id="KW-1133">Transmembrane helix</keyword>
<dbReference type="EMBL" id="BIMR01000126">
    <property type="protein sequence ID" value="GCE76724.1"/>
    <property type="molecule type" value="Genomic_DNA"/>
</dbReference>
<dbReference type="AlphaFoldDB" id="A0A402DRI1"/>
<feature type="transmembrane region" description="Helical" evidence="1">
    <location>
        <begin position="53"/>
        <end position="74"/>
    </location>
</feature>
<dbReference type="Proteomes" id="UP000289954">
    <property type="component" value="Unassembled WGS sequence"/>
</dbReference>
<comment type="caution">
    <text evidence="2">The sequence shown here is derived from an EMBL/GenBank/DDBJ whole genome shotgun (WGS) entry which is preliminary data.</text>
</comment>
<feature type="transmembrane region" description="Helical" evidence="1">
    <location>
        <begin position="116"/>
        <end position="135"/>
    </location>
</feature>
<evidence type="ECO:0000256" key="1">
    <source>
        <dbReference type="SAM" id="Phobius"/>
    </source>
</evidence>
<keyword evidence="1" id="KW-0812">Transmembrane</keyword>
<keyword evidence="1" id="KW-0472">Membrane</keyword>
<reference evidence="2 3" key="1">
    <citation type="submission" date="2019-01" db="EMBL/GenBank/DDBJ databases">
        <title>Draft genome sequence of Cellulomonas takizawaensis strain TKZ-21.</title>
        <authorList>
            <person name="Yamamura H."/>
            <person name="Hayashi T."/>
            <person name="Hamada M."/>
            <person name="Serisawa Y."/>
            <person name="Matsuyama K."/>
            <person name="Nakagawa Y."/>
            <person name="Otoguro M."/>
            <person name="Yanagida F."/>
            <person name="Hayakawa M."/>
        </authorList>
    </citation>
    <scope>NUCLEOTIDE SEQUENCE [LARGE SCALE GENOMIC DNA]</scope>
    <source>
        <strain evidence="2 3">NBRC12680</strain>
    </source>
</reference>
<name>A0A402DRI1_9CELL</name>
<gene>
    <name evidence="2" type="ORF">CBZ_17800</name>
</gene>
<feature type="transmembrane region" description="Helical" evidence="1">
    <location>
        <begin position="81"/>
        <end position="104"/>
    </location>
</feature>
<feature type="transmembrane region" description="Helical" evidence="1">
    <location>
        <begin position="21"/>
        <end position="41"/>
    </location>
</feature>
<evidence type="ECO:0000313" key="2">
    <source>
        <dbReference type="EMBL" id="GCE76724.1"/>
    </source>
</evidence>
<keyword evidence="3" id="KW-1185">Reference proteome</keyword>
<proteinExistence type="predicted"/>
<evidence type="ECO:0000313" key="3">
    <source>
        <dbReference type="Proteomes" id="UP000289954"/>
    </source>
</evidence>
<protein>
    <submittedName>
        <fullName evidence="2">Uncharacterized protein</fullName>
    </submittedName>
</protein>
<dbReference type="RefSeq" id="WP_246013218.1">
    <property type="nucleotide sequence ID" value="NZ_BIMR01000126.1"/>
</dbReference>
<organism evidence="2 3">
    <name type="scientific">Cellulomonas biazotea</name>
    <dbReference type="NCBI Taxonomy" id="1709"/>
    <lineage>
        <taxon>Bacteria</taxon>
        <taxon>Bacillati</taxon>
        <taxon>Actinomycetota</taxon>
        <taxon>Actinomycetes</taxon>
        <taxon>Micrococcales</taxon>
        <taxon>Cellulomonadaceae</taxon>
        <taxon>Cellulomonas</taxon>
    </lineage>
</organism>
<sequence length="147" mass="15132">MSAPTAGPAGTTRPVVTRRPVALGLRIVLAVCVVTSAVVHLQLWNDGMKSVDVVGPAFLLNGVGGIVIGVLLLTWRTVWPVLGAIGFGAATLGAFVVATTVGLFGVQSRWEGVPEWVSAITEAVAIVLGVVTLLVERRLVAAAATRV</sequence>